<name>A0A9K3JDE0_HELAN</name>
<keyword evidence="1" id="KW-0472">Membrane</keyword>
<reference evidence="2" key="1">
    <citation type="journal article" date="2017" name="Nature">
        <title>The sunflower genome provides insights into oil metabolism, flowering and Asterid evolution.</title>
        <authorList>
            <person name="Badouin H."/>
            <person name="Gouzy J."/>
            <person name="Grassa C.J."/>
            <person name="Murat F."/>
            <person name="Staton S.E."/>
            <person name="Cottret L."/>
            <person name="Lelandais-Briere C."/>
            <person name="Owens G.L."/>
            <person name="Carrere S."/>
            <person name="Mayjonade B."/>
            <person name="Legrand L."/>
            <person name="Gill N."/>
            <person name="Kane N.C."/>
            <person name="Bowers J.E."/>
            <person name="Hubner S."/>
            <person name="Bellec A."/>
            <person name="Berard A."/>
            <person name="Berges H."/>
            <person name="Blanchet N."/>
            <person name="Boniface M.C."/>
            <person name="Brunel D."/>
            <person name="Catrice O."/>
            <person name="Chaidir N."/>
            <person name="Claudel C."/>
            <person name="Donnadieu C."/>
            <person name="Faraut T."/>
            <person name="Fievet G."/>
            <person name="Helmstetter N."/>
            <person name="King M."/>
            <person name="Knapp S.J."/>
            <person name="Lai Z."/>
            <person name="Le Paslier M.C."/>
            <person name="Lippi Y."/>
            <person name="Lorenzon L."/>
            <person name="Mandel J.R."/>
            <person name="Marage G."/>
            <person name="Marchand G."/>
            <person name="Marquand E."/>
            <person name="Bret-Mestries E."/>
            <person name="Morien E."/>
            <person name="Nambeesan S."/>
            <person name="Nguyen T."/>
            <person name="Pegot-Espagnet P."/>
            <person name="Pouilly N."/>
            <person name="Raftis F."/>
            <person name="Sallet E."/>
            <person name="Schiex T."/>
            <person name="Thomas J."/>
            <person name="Vandecasteele C."/>
            <person name="Vares D."/>
            <person name="Vear F."/>
            <person name="Vautrin S."/>
            <person name="Crespi M."/>
            <person name="Mangin B."/>
            <person name="Burke J.M."/>
            <person name="Salse J."/>
            <person name="Munos S."/>
            <person name="Vincourt P."/>
            <person name="Rieseberg L.H."/>
            <person name="Langlade N.B."/>
        </authorList>
    </citation>
    <scope>NUCLEOTIDE SEQUENCE</scope>
    <source>
        <tissue evidence="2">Leaves</tissue>
    </source>
</reference>
<evidence type="ECO:0008006" key="4">
    <source>
        <dbReference type="Google" id="ProtNLM"/>
    </source>
</evidence>
<accession>A0A9K3JDE0</accession>
<evidence type="ECO:0000256" key="1">
    <source>
        <dbReference type="SAM" id="Phobius"/>
    </source>
</evidence>
<dbReference type="Proteomes" id="UP000215914">
    <property type="component" value="Unassembled WGS sequence"/>
</dbReference>
<gene>
    <name evidence="2" type="ORF">HanXRQr2_Chr03g0100081</name>
</gene>
<reference evidence="2" key="2">
    <citation type="submission" date="2020-06" db="EMBL/GenBank/DDBJ databases">
        <title>Helianthus annuus Genome sequencing and assembly Release 2.</title>
        <authorList>
            <person name="Gouzy J."/>
            <person name="Langlade N."/>
            <person name="Munos S."/>
        </authorList>
    </citation>
    <scope>NUCLEOTIDE SEQUENCE</scope>
    <source>
        <tissue evidence="2">Leaves</tissue>
    </source>
</reference>
<keyword evidence="1" id="KW-1133">Transmembrane helix</keyword>
<keyword evidence="1" id="KW-0812">Transmembrane</keyword>
<sequence>MRYTTTSRITINSAAVTTPNGPSTITGNVQRRKVACFGFFNLHKSIHIHVHIIYALLVVCVYIVYLCGPSGLLIT</sequence>
<comment type="caution">
    <text evidence="2">The sequence shown here is derived from an EMBL/GenBank/DDBJ whole genome shotgun (WGS) entry which is preliminary data.</text>
</comment>
<dbReference type="AlphaFoldDB" id="A0A9K3JDE0"/>
<proteinExistence type="predicted"/>
<evidence type="ECO:0000313" key="2">
    <source>
        <dbReference type="EMBL" id="KAF5813566.1"/>
    </source>
</evidence>
<organism evidence="2 3">
    <name type="scientific">Helianthus annuus</name>
    <name type="common">Common sunflower</name>
    <dbReference type="NCBI Taxonomy" id="4232"/>
    <lineage>
        <taxon>Eukaryota</taxon>
        <taxon>Viridiplantae</taxon>
        <taxon>Streptophyta</taxon>
        <taxon>Embryophyta</taxon>
        <taxon>Tracheophyta</taxon>
        <taxon>Spermatophyta</taxon>
        <taxon>Magnoliopsida</taxon>
        <taxon>eudicotyledons</taxon>
        <taxon>Gunneridae</taxon>
        <taxon>Pentapetalae</taxon>
        <taxon>asterids</taxon>
        <taxon>campanulids</taxon>
        <taxon>Asterales</taxon>
        <taxon>Asteraceae</taxon>
        <taxon>Asteroideae</taxon>
        <taxon>Heliantheae alliance</taxon>
        <taxon>Heliantheae</taxon>
        <taxon>Helianthus</taxon>
    </lineage>
</organism>
<evidence type="ECO:0000313" key="3">
    <source>
        <dbReference type="Proteomes" id="UP000215914"/>
    </source>
</evidence>
<feature type="transmembrane region" description="Helical" evidence="1">
    <location>
        <begin position="52"/>
        <end position="74"/>
    </location>
</feature>
<dbReference type="EMBL" id="MNCJ02000318">
    <property type="protein sequence ID" value="KAF5813566.1"/>
    <property type="molecule type" value="Genomic_DNA"/>
</dbReference>
<keyword evidence="3" id="KW-1185">Reference proteome</keyword>
<protein>
    <recommendedName>
        <fullName evidence="4">Transmembrane protein</fullName>
    </recommendedName>
</protein>
<dbReference type="Gramene" id="mRNA:HanXRQr2_Chr03g0100081">
    <property type="protein sequence ID" value="CDS:HanXRQr2_Chr03g0100081.1"/>
    <property type="gene ID" value="HanXRQr2_Chr03g0100081"/>
</dbReference>